<dbReference type="InterPro" id="IPR028261">
    <property type="entry name" value="DPD_II"/>
</dbReference>
<dbReference type="Pfam" id="PF13450">
    <property type="entry name" value="NAD_binding_8"/>
    <property type="match status" value="1"/>
</dbReference>
<dbReference type="PANTHER" id="PTHR43100:SF1">
    <property type="entry name" value="GLUTAMATE SYNTHASE [NADPH] SMALL CHAIN"/>
    <property type="match status" value="1"/>
</dbReference>
<protein>
    <recommendedName>
        <fullName evidence="1">Dihydroprymidine dehydrogenase domain-containing protein</fullName>
    </recommendedName>
</protein>
<organism evidence="2 3">
    <name type="scientific">Cichlidogyrus casuarinus</name>
    <dbReference type="NCBI Taxonomy" id="1844966"/>
    <lineage>
        <taxon>Eukaryota</taxon>
        <taxon>Metazoa</taxon>
        <taxon>Spiralia</taxon>
        <taxon>Lophotrochozoa</taxon>
        <taxon>Platyhelminthes</taxon>
        <taxon>Monogenea</taxon>
        <taxon>Monopisthocotylea</taxon>
        <taxon>Dactylogyridea</taxon>
        <taxon>Ancyrocephalidae</taxon>
        <taxon>Cichlidogyrus</taxon>
    </lineage>
</organism>
<dbReference type="Proteomes" id="UP001626550">
    <property type="component" value="Unassembled WGS sequence"/>
</dbReference>
<dbReference type="SUPFAM" id="SSF46548">
    <property type="entry name" value="alpha-helical ferredoxin"/>
    <property type="match status" value="1"/>
</dbReference>
<reference evidence="2 3" key="1">
    <citation type="submission" date="2024-11" db="EMBL/GenBank/DDBJ databases">
        <title>Adaptive evolution of stress response genes in parasites aligns with host niche diversity.</title>
        <authorList>
            <person name="Hahn C."/>
            <person name="Resl P."/>
        </authorList>
    </citation>
    <scope>NUCLEOTIDE SEQUENCE [LARGE SCALE GENOMIC DNA]</scope>
    <source>
        <strain evidence="2">EGGRZ-B1_66</strain>
        <tissue evidence="2">Body</tissue>
    </source>
</reference>
<dbReference type="PRINTS" id="PR00419">
    <property type="entry name" value="ADXRDTASE"/>
</dbReference>
<dbReference type="SUPFAM" id="SSF51971">
    <property type="entry name" value="Nucleotide-binding domain"/>
    <property type="match status" value="1"/>
</dbReference>
<proteinExistence type="predicted"/>
<evidence type="ECO:0000259" key="1">
    <source>
        <dbReference type="Pfam" id="PF14691"/>
    </source>
</evidence>
<sequence length="278" mass="31402">MTRPDEKIDKLRGFVKYKRNPHPYKSTRERTENWNEVHNHQFVRQHLKKQAARCMDCGVPFCQSENFGCPLGNLIPNWNDLVYKDAWKEAHVALAQTNNFPEFTGRVCPAPCEAACVLGINAAAVTIKNIECAIADKAWDQGWNQPKMPEFRTGKRVAVIGSGPSGLACAAQLNQAGHQVTVFERRNLPGGLLRYGIPTMKLERAVVNRRIEQMRAEGVEFRCSTQVGDGQFDRNRDLRSVEEQLETIEPAQLLRQFHAVVLCLGATWPRDIPIPSEP</sequence>
<dbReference type="EMBL" id="JBJKFK010002838">
    <property type="protein sequence ID" value="KAL3310566.1"/>
    <property type="molecule type" value="Genomic_DNA"/>
</dbReference>
<keyword evidence="3" id="KW-1185">Reference proteome</keyword>
<dbReference type="InterPro" id="IPR051394">
    <property type="entry name" value="Glutamate_Synthase"/>
</dbReference>
<name>A0ABD2PXJ9_9PLAT</name>
<dbReference type="Gene3D" id="1.10.1060.10">
    <property type="entry name" value="Alpha-helical ferredoxin"/>
    <property type="match status" value="1"/>
</dbReference>
<comment type="caution">
    <text evidence="2">The sequence shown here is derived from an EMBL/GenBank/DDBJ whole genome shotgun (WGS) entry which is preliminary data.</text>
</comment>
<evidence type="ECO:0000313" key="2">
    <source>
        <dbReference type="EMBL" id="KAL3310566.1"/>
    </source>
</evidence>
<dbReference type="PANTHER" id="PTHR43100">
    <property type="entry name" value="GLUTAMATE SYNTHASE [NADPH] SMALL CHAIN"/>
    <property type="match status" value="1"/>
</dbReference>
<dbReference type="InterPro" id="IPR009051">
    <property type="entry name" value="Helical_ferredxn"/>
</dbReference>
<dbReference type="Pfam" id="PF14691">
    <property type="entry name" value="Fer4_20"/>
    <property type="match status" value="1"/>
</dbReference>
<evidence type="ECO:0000313" key="3">
    <source>
        <dbReference type="Proteomes" id="UP001626550"/>
    </source>
</evidence>
<dbReference type="InterPro" id="IPR036188">
    <property type="entry name" value="FAD/NAD-bd_sf"/>
</dbReference>
<dbReference type="Gene3D" id="3.50.50.60">
    <property type="entry name" value="FAD/NAD(P)-binding domain"/>
    <property type="match status" value="1"/>
</dbReference>
<feature type="domain" description="Dihydroprymidine dehydrogenase" evidence="1">
    <location>
        <begin position="31"/>
        <end position="142"/>
    </location>
</feature>
<accession>A0ABD2PXJ9</accession>
<dbReference type="AlphaFoldDB" id="A0ABD2PXJ9"/>
<gene>
    <name evidence="2" type="ORF">Ciccas_010865</name>
</gene>